<name>A0AAJ6YMR2_9HYME</name>
<dbReference type="SUPFAM" id="SSF53850">
    <property type="entry name" value="Periplasmic binding protein-like II"/>
    <property type="match status" value="1"/>
</dbReference>
<keyword evidence="2" id="KW-0813">Transport</keyword>
<dbReference type="PANTHER" id="PTHR42643:SF24">
    <property type="entry name" value="IONOTROPIC RECEPTOR 60A"/>
    <property type="match status" value="1"/>
</dbReference>
<organism evidence="14 15">
    <name type="scientific">Ceratosolen solmsi marchali</name>
    <dbReference type="NCBI Taxonomy" id="326594"/>
    <lineage>
        <taxon>Eukaryota</taxon>
        <taxon>Metazoa</taxon>
        <taxon>Ecdysozoa</taxon>
        <taxon>Arthropoda</taxon>
        <taxon>Hexapoda</taxon>
        <taxon>Insecta</taxon>
        <taxon>Pterygota</taxon>
        <taxon>Neoptera</taxon>
        <taxon>Endopterygota</taxon>
        <taxon>Hymenoptera</taxon>
        <taxon>Apocrita</taxon>
        <taxon>Proctotrupomorpha</taxon>
        <taxon>Chalcidoidea</taxon>
        <taxon>Agaonidae</taxon>
        <taxon>Agaoninae</taxon>
        <taxon>Ceratosolen</taxon>
    </lineage>
</organism>
<keyword evidence="14" id="KW-1185">Reference proteome</keyword>
<keyword evidence="9" id="KW-0325">Glycoprotein</keyword>
<proteinExistence type="predicted"/>
<dbReference type="PANTHER" id="PTHR42643">
    <property type="entry name" value="IONOTROPIC RECEPTOR 20A-RELATED"/>
    <property type="match status" value="1"/>
</dbReference>
<keyword evidence="11" id="KW-0407">Ion channel</keyword>
<keyword evidence="6" id="KW-0406">Ion transport</keyword>
<dbReference type="InterPro" id="IPR019594">
    <property type="entry name" value="Glu/Gly-bd"/>
</dbReference>
<keyword evidence="3" id="KW-1003">Cell membrane</keyword>
<evidence type="ECO:0000259" key="13">
    <source>
        <dbReference type="Pfam" id="PF10613"/>
    </source>
</evidence>
<keyword evidence="10" id="KW-1071">Ligand-gated ion channel</keyword>
<evidence type="ECO:0000256" key="9">
    <source>
        <dbReference type="ARBA" id="ARBA00023180"/>
    </source>
</evidence>
<evidence type="ECO:0000256" key="4">
    <source>
        <dbReference type="ARBA" id="ARBA00022692"/>
    </source>
</evidence>
<evidence type="ECO:0000256" key="11">
    <source>
        <dbReference type="ARBA" id="ARBA00023303"/>
    </source>
</evidence>
<accession>A0AAJ6YMR2</accession>
<evidence type="ECO:0000256" key="10">
    <source>
        <dbReference type="ARBA" id="ARBA00023286"/>
    </source>
</evidence>
<evidence type="ECO:0000256" key="7">
    <source>
        <dbReference type="ARBA" id="ARBA00023136"/>
    </source>
</evidence>
<dbReference type="Pfam" id="PF10613">
    <property type="entry name" value="Lig_chan-Glu_bd"/>
    <property type="match status" value="1"/>
</dbReference>
<dbReference type="GO" id="GO:0005886">
    <property type="term" value="C:plasma membrane"/>
    <property type="evidence" value="ECO:0007669"/>
    <property type="project" value="UniProtKB-SubCell"/>
</dbReference>
<evidence type="ECO:0000256" key="3">
    <source>
        <dbReference type="ARBA" id="ARBA00022475"/>
    </source>
</evidence>
<dbReference type="RefSeq" id="XP_011500886.1">
    <property type="nucleotide sequence ID" value="XM_011502584.1"/>
</dbReference>
<evidence type="ECO:0000313" key="14">
    <source>
        <dbReference type="Proteomes" id="UP000695007"/>
    </source>
</evidence>
<gene>
    <name evidence="15" type="primary">LOC105364602</name>
</gene>
<dbReference type="Gene3D" id="3.40.190.10">
    <property type="entry name" value="Periplasmic binding protein-like II"/>
    <property type="match status" value="2"/>
</dbReference>
<feature type="transmembrane region" description="Helical" evidence="12">
    <location>
        <begin position="296"/>
        <end position="322"/>
    </location>
</feature>
<keyword evidence="4 12" id="KW-0812">Transmembrane</keyword>
<dbReference type="KEGG" id="csol:105364602"/>
<dbReference type="GeneID" id="105364602"/>
<evidence type="ECO:0000256" key="12">
    <source>
        <dbReference type="SAM" id="Phobius"/>
    </source>
</evidence>
<evidence type="ECO:0000256" key="2">
    <source>
        <dbReference type="ARBA" id="ARBA00022448"/>
    </source>
</evidence>
<sequence>MPIENEQNLRNFEMFTKLHALSLHVWFVIFWGPMKRALHNFCEKPDKNRFHLNFDTLLLVKCYNNSHIHEWYTVNNNKEVQMTDLMEWQPGSNLVIKSYQNLYRRRHDVAGSLLRVSSVKEHPTSLVHRMNGENHTMFTKIIIELASHMNFTLNFSWIDDFYGIWNETESKWTGILGRLQSQQIDLAASEMIMTKERVANFDFTCPLILTRAKLFIKQPRPSEVQWKTYLKAFDHKTWISLIILIILSGTIVTYMKIKISKVDCLKNYLVENYLYIWGIYCQQGLSEFPCPSSLRIAFMSIICSGIVFSALYSACITSYLAIFTPNVPFRSLPKYTKDGTYKLIVLRNSAEHEMFRISQDFILKKMNKFMKEEKDLPINDVDAFEQICQERVALYSNSAMKNKVDNFIPCKLYGVKTVF</sequence>
<keyword evidence="7 12" id="KW-0472">Membrane</keyword>
<evidence type="ECO:0000313" key="15">
    <source>
        <dbReference type="RefSeq" id="XP_011500886.1"/>
    </source>
</evidence>
<keyword evidence="8" id="KW-0675">Receptor</keyword>
<feature type="domain" description="Ionotropic glutamate receptor L-glutamate and glycine-binding" evidence="13">
    <location>
        <begin position="115"/>
        <end position="219"/>
    </location>
</feature>
<keyword evidence="5 12" id="KW-1133">Transmembrane helix</keyword>
<dbReference type="Proteomes" id="UP000695007">
    <property type="component" value="Unplaced"/>
</dbReference>
<evidence type="ECO:0000256" key="5">
    <source>
        <dbReference type="ARBA" id="ARBA00022989"/>
    </source>
</evidence>
<feature type="transmembrane region" description="Helical" evidence="12">
    <location>
        <begin position="237"/>
        <end position="257"/>
    </location>
</feature>
<dbReference type="GO" id="GO:0015276">
    <property type="term" value="F:ligand-gated monoatomic ion channel activity"/>
    <property type="evidence" value="ECO:0007669"/>
    <property type="project" value="InterPro"/>
</dbReference>
<evidence type="ECO:0000256" key="6">
    <source>
        <dbReference type="ARBA" id="ARBA00023065"/>
    </source>
</evidence>
<dbReference type="InterPro" id="IPR052192">
    <property type="entry name" value="Insect_Ionotropic_Sensory_Rcpt"/>
</dbReference>
<evidence type="ECO:0000256" key="8">
    <source>
        <dbReference type="ARBA" id="ARBA00023170"/>
    </source>
</evidence>
<comment type="subcellular location">
    <subcellularLocation>
        <location evidence="1">Cell membrane</location>
        <topology evidence="1">Multi-pass membrane protein</topology>
    </subcellularLocation>
</comment>
<evidence type="ECO:0000256" key="1">
    <source>
        <dbReference type="ARBA" id="ARBA00004651"/>
    </source>
</evidence>
<protein>
    <submittedName>
        <fullName evidence="15">Glutamate receptor U1-like</fullName>
    </submittedName>
</protein>
<dbReference type="AlphaFoldDB" id="A0AAJ6YMR2"/>
<reference evidence="15" key="1">
    <citation type="submission" date="2025-08" db="UniProtKB">
        <authorList>
            <consortium name="RefSeq"/>
        </authorList>
    </citation>
    <scope>IDENTIFICATION</scope>
</reference>